<dbReference type="GeneID" id="27709706"/>
<dbReference type="OrthoDB" id="2567457at2759"/>
<evidence type="ECO:0000313" key="1">
    <source>
        <dbReference type="EMBL" id="KIY00275.1"/>
    </source>
</evidence>
<protein>
    <recommendedName>
        <fullName evidence="3">Carboxymuconolactone decarboxylase-like domain-containing protein</fullName>
    </recommendedName>
</protein>
<reference evidence="1 2" key="1">
    <citation type="submission" date="2015-01" db="EMBL/GenBank/DDBJ databases">
        <title>The Genome Sequence of Fonsecaea multimorphosa CBS 102226.</title>
        <authorList>
            <consortium name="The Broad Institute Genomics Platform"/>
            <person name="Cuomo C."/>
            <person name="de Hoog S."/>
            <person name="Gorbushina A."/>
            <person name="Stielow B."/>
            <person name="Teixiera M."/>
            <person name="Abouelleil A."/>
            <person name="Chapman S.B."/>
            <person name="Priest M."/>
            <person name="Young S.K."/>
            <person name="Wortman J."/>
            <person name="Nusbaum C."/>
            <person name="Birren B."/>
        </authorList>
    </citation>
    <scope>NUCLEOTIDE SEQUENCE [LARGE SCALE GENOMIC DNA]</scope>
    <source>
        <strain evidence="1 2">CBS 102226</strain>
    </source>
</reference>
<dbReference type="Proteomes" id="UP000053411">
    <property type="component" value="Unassembled WGS sequence"/>
</dbReference>
<dbReference type="STRING" id="1442371.A0A0D2KAU9"/>
<dbReference type="Gene3D" id="1.20.1290.10">
    <property type="entry name" value="AhpD-like"/>
    <property type="match status" value="1"/>
</dbReference>
<evidence type="ECO:0000313" key="2">
    <source>
        <dbReference type="Proteomes" id="UP000053411"/>
    </source>
</evidence>
<organism evidence="1 2">
    <name type="scientific">Fonsecaea multimorphosa CBS 102226</name>
    <dbReference type="NCBI Taxonomy" id="1442371"/>
    <lineage>
        <taxon>Eukaryota</taxon>
        <taxon>Fungi</taxon>
        <taxon>Dikarya</taxon>
        <taxon>Ascomycota</taxon>
        <taxon>Pezizomycotina</taxon>
        <taxon>Eurotiomycetes</taxon>
        <taxon>Chaetothyriomycetidae</taxon>
        <taxon>Chaetothyriales</taxon>
        <taxon>Herpotrichiellaceae</taxon>
        <taxon>Fonsecaea</taxon>
    </lineage>
</organism>
<gene>
    <name evidence="1" type="ORF">Z520_03960</name>
</gene>
<sequence length="201" mass="21973">MGSVSQKDFTARLAGRLVNEYPADQRDQMKECYGFVERVFGENGDAFIYKDQRGALMGPFPTIAYDARMAPAFLQIMAGIAKLGVPSDVQEVVVLAVAAKHQAGYALYSHGASAKKSGILSSTEVDLLSQGRKPPGLNKRCSVAYDAMRHLLYIPGPMPQEHWDKLLECFGKDATIGFVHCVGFFCYMSMVLNATDAPVPQ</sequence>
<dbReference type="PANTHER" id="PTHR34846:SF11">
    <property type="entry name" value="4-CARBOXYMUCONOLACTONE DECARBOXYLASE FAMILY PROTEIN (AFU_ORTHOLOGUE AFUA_6G11590)"/>
    <property type="match status" value="1"/>
</dbReference>
<dbReference type="SUPFAM" id="SSF69118">
    <property type="entry name" value="AhpD-like"/>
    <property type="match status" value="1"/>
</dbReference>
<dbReference type="RefSeq" id="XP_016634397.1">
    <property type="nucleotide sequence ID" value="XM_016774470.1"/>
</dbReference>
<dbReference type="AlphaFoldDB" id="A0A0D2KAU9"/>
<dbReference type="VEuPathDB" id="FungiDB:Z520_03960"/>
<dbReference type="PANTHER" id="PTHR34846">
    <property type="entry name" value="4-CARBOXYMUCONOLACTONE DECARBOXYLASE FAMILY PROTEIN (AFU_ORTHOLOGUE AFUA_6G11590)"/>
    <property type="match status" value="1"/>
</dbReference>
<keyword evidence="2" id="KW-1185">Reference proteome</keyword>
<dbReference type="InterPro" id="IPR029032">
    <property type="entry name" value="AhpD-like"/>
</dbReference>
<dbReference type="EMBL" id="KN848067">
    <property type="protein sequence ID" value="KIY00275.1"/>
    <property type="molecule type" value="Genomic_DNA"/>
</dbReference>
<accession>A0A0D2KAU9</accession>
<name>A0A0D2KAU9_9EURO</name>
<evidence type="ECO:0008006" key="3">
    <source>
        <dbReference type="Google" id="ProtNLM"/>
    </source>
</evidence>
<proteinExistence type="predicted"/>